<evidence type="ECO:0000313" key="3">
    <source>
        <dbReference type="EMBL" id="WAX55314.1"/>
    </source>
</evidence>
<dbReference type="InterPro" id="IPR029063">
    <property type="entry name" value="SAM-dependent_MTases_sf"/>
</dbReference>
<feature type="transmembrane region" description="Helical" evidence="2">
    <location>
        <begin position="64"/>
        <end position="86"/>
    </location>
</feature>
<dbReference type="SUPFAM" id="SSF53335">
    <property type="entry name" value="S-adenosyl-L-methionine-dependent methyltransferases"/>
    <property type="match status" value="1"/>
</dbReference>
<feature type="transmembrane region" description="Helical" evidence="2">
    <location>
        <begin position="140"/>
        <end position="160"/>
    </location>
</feature>
<gene>
    <name evidence="3" type="ORF">M6B22_12220</name>
</gene>
<evidence type="ECO:0000256" key="2">
    <source>
        <dbReference type="SAM" id="Phobius"/>
    </source>
</evidence>
<feature type="transmembrane region" description="Helical" evidence="2">
    <location>
        <begin position="512"/>
        <end position="532"/>
    </location>
</feature>
<keyword evidence="2" id="KW-0812">Transmembrane</keyword>
<dbReference type="Pfam" id="PF01564">
    <property type="entry name" value="Spermine_synth"/>
    <property type="match status" value="1"/>
</dbReference>
<reference evidence="3" key="1">
    <citation type="submission" date="2022-05" db="EMBL/GenBank/DDBJ databases">
        <title>Jatrophihabitans sp. SB3-54 whole genome sequence.</title>
        <authorList>
            <person name="Suh M.K."/>
            <person name="Eom M.K."/>
            <person name="Kim J.S."/>
            <person name="Kim H.S."/>
            <person name="Do H.E."/>
            <person name="Shin Y.K."/>
            <person name="Lee J.-S."/>
        </authorList>
    </citation>
    <scope>NUCLEOTIDE SEQUENCE</scope>
    <source>
        <strain evidence="3">SB3-54</strain>
    </source>
</reference>
<dbReference type="CDD" id="cd02440">
    <property type="entry name" value="AdoMet_MTases"/>
    <property type="match status" value="1"/>
</dbReference>
<evidence type="ECO:0008006" key="5">
    <source>
        <dbReference type="Google" id="ProtNLM"/>
    </source>
</evidence>
<accession>A0ABY7JRY4</accession>
<keyword evidence="2" id="KW-0472">Membrane</keyword>
<feature type="transmembrane region" description="Helical" evidence="2">
    <location>
        <begin position="106"/>
        <end position="128"/>
    </location>
</feature>
<feature type="transmembrane region" description="Helical" evidence="2">
    <location>
        <begin position="538"/>
        <end position="556"/>
    </location>
</feature>
<organism evidence="3 4">
    <name type="scientific">Jatrophihabitans cynanchi</name>
    <dbReference type="NCBI Taxonomy" id="2944128"/>
    <lineage>
        <taxon>Bacteria</taxon>
        <taxon>Bacillati</taxon>
        <taxon>Actinomycetota</taxon>
        <taxon>Actinomycetes</taxon>
        <taxon>Jatrophihabitantales</taxon>
        <taxon>Jatrophihabitantaceae</taxon>
        <taxon>Jatrophihabitans</taxon>
    </lineage>
</organism>
<dbReference type="EMBL" id="CP097463">
    <property type="protein sequence ID" value="WAX55314.1"/>
    <property type="molecule type" value="Genomic_DNA"/>
</dbReference>
<feature type="transmembrane region" description="Helical" evidence="2">
    <location>
        <begin position="594"/>
        <end position="616"/>
    </location>
</feature>
<keyword evidence="2" id="KW-1133">Transmembrane helix</keyword>
<dbReference type="RefSeq" id="WP_269441820.1">
    <property type="nucleotide sequence ID" value="NZ_CP097463.1"/>
</dbReference>
<keyword evidence="4" id="KW-1185">Reference proteome</keyword>
<keyword evidence="1" id="KW-0620">Polyamine biosynthesis</keyword>
<feature type="transmembrane region" description="Helical" evidence="2">
    <location>
        <begin position="654"/>
        <end position="677"/>
    </location>
</feature>
<dbReference type="Proteomes" id="UP001164693">
    <property type="component" value="Chromosome"/>
</dbReference>
<feature type="transmembrane region" description="Helical" evidence="2">
    <location>
        <begin position="32"/>
        <end position="52"/>
    </location>
</feature>
<sequence length="702" mass="75227">MSIRVRLLLASALMLFLELALIRWLGANIVHLSYFSNFVLMGSFLGIGLGFLRAAGRDRGPRPMPLHALVVLLGLVAFVSAYPVTVDKTSNKLIFFTTGTTTGPPIWMTLPAVFLAVAGVLSGPGEIVGSCFGRLERLEAYRLDLLGSLLGILAFTGLSFLGAPPLVWFTIVGVLFIALLGRPATSVSVTLLLALLVMFVYPLRHDTGDFWSPYYKVSTALVVDQGQRTWSVDVNGIPHQRLTSAALRSSEEPWYLQTYRQIPHRPGNVLIVGAGTGTDVAIALAQGATHIDAVEIDPTLLRFGRQHNPDHAYQDPRVRTHVDDGRAFLESTGTKFDLIIFALPDSLTLVSGASSLRLESYLFTRQAVQAVRSHLAPGGAFSMYNFYREQWLVDRLAGTLEDVFGHAPCVYEDRAATALAVMTAGLTPEDQTCARPWARTAATPPPATDDQPFLYLRESTIPSLYRTALVLIVLGSILAIGFVLALNAAGGGAGGARRLREQARGLWSYRDLFLLGAAFLLIETKSVTGFALLFGTTWVVNSLVFGGVLLAVLAAVEVTSRTRTPPLIAMYALLLGGLALSWLVPASWLLSLGVLPRAVAAIAVSFLPIFAANIIFAKRFSATADAPLAFGTNLLGAIVGGCLEYFSLVFGYRALLILAAALYVGAYLVMPRAAVAGRSLGGRLRRRGVPGAAVAVDTAGAE</sequence>
<evidence type="ECO:0000313" key="4">
    <source>
        <dbReference type="Proteomes" id="UP001164693"/>
    </source>
</evidence>
<feature type="transmembrane region" description="Helical" evidence="2">
    <location>
        <begin position="568"/>
        <end position="588"/>
    </location>
</feature>
<dbReference type="PANTHER" id="PTHR43317:SF1">
    <property type="entry name" value="THERMOSPERMINE SYNTHASE ACAULIS5"/>
    <property type="match status" value="1"/>
</dbReference>
<feature type="transmembrane region" description="Helical" evidence="2">
    <location>
        <begin position="628"/>
        <end position="648"/>
    </location>
</feature>
<dbReference type="Gene3D" id="3.40.50.150">
    <property type="entry name" value="Vaccinia Virus protein VP39"/>
    <property type="match status" value="1"/>
</dbReference>
<proteinExistence type="predicted"/>
<protein>
    <recommendedName>
        <fullName evidence="5">Spermidine synthase</fullName>
    </recommendedName>
</protein>
<name>A0ABY7JRY4_9ACTN</name>
<dbReference type="PANTHER" id="PTHR43317">
    <property type="entry name" value="THERMOSPERMINE SYNTHASE ACAULIS5"/>
    <property type="match status" value="1"/>
</dbReference>
<feature type="transmembrane region" description="Helical" evidence="2">
    <location>
        <begin position="468"/>
        <end position="491"/>
    </location>
</feature>
<evidence type="ECO:0000256" key="1">
    <source>
        <dbReference type="ARBA" id="ARBA00023115"/>
    </source>
</evidence>